<feature type="signal peptide" evidence="1">
    <location>
        <begin position="1"/>
        <end position="24"/>
    </location>
</feature>
<keyword evidence="1" id="KW-0732">Signal</keyword>
<evidence type="ECO:0000313" key="3">
    <source>
        <dbReference type="EMBL" id="OUR79991.1"/>
    </source>
</evidence>
<dbReference type="EMBL" id="MAAF01000067">
    <property type="protein sequence ID" value="OUR79991.1"/>
    <property type="molecule type" value="Genomic_DNA"/>
</dbReference>
<protein>
    <recommendedName>
        <fullName evidence="2">Lysozyme inhibitor LprI-like N-terminal domain-containing protein</fullName>
    </recommendedName>
</protein>
<accession>A0A1Y5EB59</accession>
<dbReference type="InterPro" id="IPR009739">
    <property type="entry name" value="LprI-like_N"/>
</dbReference>
<reference evidence="4" key="1">
    <citation type="journal article" date="2017" name="Proc. Natl. Acad. Sci. U.S.A.">
        <title>Simulation of Deepwater Horizon oil plume reveals substrate specialization within a complex community of hydrocarbon degraders.</title>
        <authorList>
            <person name="Hu P."/>
            <person name="Dubinsky E.A."/>
            <person name="Probst A.J."/>
            <person name="Wang J."/>
            <person name="Sieber C.M.K."/>
            <person name="Tom L.M."/>
            <person name="Gardinali P."/>
            <person name="Banfield J.F."/>
            <person name="Atlas R.M."/>
            <person name="Andersen G.L."/>
        </authorList>
    </citation>
    <scope>NUCLEOTIDE SEQUENCE [LARGE SCALE GENOMIC DNA]</scope>
</reference>
<dbReference type="Proteomes" id="UP000243053">
    <property type="component" value="Unassembled WGS sequence"/>
</dbReference>
<evidence type="ECO:0000313" key="4">
    <source>
        <dbReference type="Proteomes" id="UP000243053"/>
    </source>
</evidence>
<feature type="chain" id="PRO_5012328195" description="Lysozyme inhibitor LprI-like N-terminal domain-containing protein" evidence="1">
    <location>
        <begin position="25"/>
        <end position="143"/>
    </location>
</feature>
<proteinExistence type="predicted"/>
<evidence type="ECO:0000259" key="2">
    <source>
        <dbReference type="Pfam" id="PF07007"/>
    </source>
</evidence>
<comment type="caution">
    <text evidence="3">The sequence shown here is derived from an EMBL/GenBank/DDBJ whole genome shotgun (WGS) entry which is preliminary data.</text>
</comment>
<organism evidence="3 4">
    <name type="scientific">Colwellia psychrerythraea</name>
    <name type="common">Vibrio psychroerythus</name>
    <dbReference type="NCBI Taxonomy" id="28229"/>
    <lineage>
        <taxon>Bacteria</taxon>
        <taxon>Pseudomonadati</taxon>
        <taxon>Pseudomonadota</taxon>
        <taxon>Gammaproteobacteria</taxon>
        <taxon>Alteromonadales</taxon>
        <taxon>Colwelliaceae</taxon>
        <taxon>Colwellia</taxon>
    </lineage>
</organism>
<sequence>MIRNKMLLASTLLCPLLMITPVHAAKNIKECQQQNAEKISSAPMSRCLDDVISVVDRELQTWVNLHTFNLEEKALVNGRYSALRMFKRSQSNFITYRENDCRWQYLVVSPERGADLVYKTCYVQSSQSRITELSKIITTNPIP</sequence>
<dbReference type="Gene3D" id="1.20.1270.180">
    <property type="match status" value="1"/>
</dbReference>
<name>A0A1Y5EB59_COLPS</name>
<feature type="domain" description="Lysozyme inhibitor LprI-like N-terminal" evidence="2">
    <location>
        <begin position="31"/>
        <end position="133"/>
    </location>
</feature>
<gene>
    <name evidence="3" type="ORF">A9Q75_11445</name>
</gene>
<dbReference type="AlphaFoldDB" id="A0A1Y5EB59"/>
<evidence type="ECO:0000256" key="1">
    <source>
        <dbReference type="SAM" id="SignalP"/>
    </source>
</evidence>
<dbReference type="Pfam" id="PF07007">
    <property type="entry name" value="LprI"/>
    <property type="match status" value="1"/>
</dbReference>